<dbReference type="AlphaFoldDB" id="A0AA35L9Y0"/>
<feature type="transmembrane region" description="Helical" evidence="4">
    <location>
        <begin position="388"/>
        <end position="408"/>
    </location>
</feature>
<evidence type="ECO:0000313" key="7">
    <source>
        <dbReference type="Proteomes" id="UP001178461"/>
    </source>
</evidence>
<keyword evidence="4" id="KW-0812">Transmembrane</keyword>
<evidence type="ECO:0000256" key="1">
    <source>
        <dbReference type="ARBA" id="ARBA00009219"/>
    </source>
</evidence>
<name>A0AA35L9Y0_9SAUR</name>
<evidence type="ECO:0000256" key="4">
    <source>
        <dbReference type="SAM" id="Phobius"/>
    </source>
</evidence>
<dbReference type="EMBL" id="OX395139">
    <property type="protein sequence ID" value="CAI5792033.1"/>
    <property type="molecule type" value="Genomic_DNA"/>
</dbReference>
<dbReference type="GO" id="GO:0016616">
    <property type="term" value="F:oxidoreductase activity, acting on the CH-OH group of donors, NAD or NADP as acceptor"/>
    <property type="evidence" value="ECO:0007669"/>
    <property type="project" value="InterPro"/>
</dbReference>
<feature type="domain" description="3-beta hydroxysteroid dehydrogenase/isomerase" evidence="5">
    <location>
        <begin position="41"/>
        <end position="305"/>
    </location>
</feature>
<sequence length="429" mass="48526">MEKSQQKDRKNRKSSKQDAQPAEQKFDTGNRGLKKVSNKTVITGGAGYFGFSLGRALAKSGTSVILYDINQPLWEIPKGVVFVQADVRHYDPLYAACEGADCVIHAAAYGMTGLEQMHKRHIRSVNVGGTSVVIEVCKRRSVPRLVYTSSINVVFGGQTLIDVDEQSVPYFPLAEQMNEYSRTKSIAERMVLGADGVSLPGGGKLHTCALRPPGIYGPEEQRHFPRMALNIERGMFVFTFGGPETRMNWVHIKNLVQAHILAMDALTPEKNYIAAGQAYFINDGEKVNLIEWLTPLFKGLGCSKPWIRVPVLFAYFSAVAMEHFHNLLMPIVEITPLVTRNEVYNIAYTNTFKIDKARQQLGYAPKKYLFADCVDHFLKTRPRKKNYFMLKSFVVIALFIALIILAVYRQEVWEFVHKNWGKYQHLVVR</sequence>
<dbReference type="InterPro" id="IPR036291">
    <property type="entry name" value="NAD(P)-bd_dom_sf"/>
</dbReference>
<dbReference type="PANTHER" id="PTHR43245:SF51">
    <property type="entry name" value="SHORT CHAIN DEHYDROGENASE_REDUCTASE FAMILY 42E, MEMBER 2"/>
    <property type="match status" value="1"/>
</dbReference>
<proteinExistence type="inferred from homology"/>
<feature type="region of interest" description="Disordered" evidence="3">
    <location>
        <begin position="1"/>
        <end position="30"/>
    </location>
</feature>
<evidence type="ECO:0000256" key="2">
    <source>
        <dbReference type="ARBA" id="ARBA00023002"/>
    </source>
</evidence>
<dbReference type="InterPro" id="IPR050177">
    <property type="entry name" value="Lipid_A_modif_metabolic_enz"/>
</dbReference>
<accession>A0AA35L9Y0</accession>
<comment type="similarity">
    <text evidence="1">Belongs to the 3-beta-HSD family.</text>
</comment>
<keyword evidence="2" id="KW-0560">Oxidoreductase</keyword>
<reference evidence="6" key="1">
    <citation type="submission" date="2022-12" db="EMBL/GenBank/DDBJ databases">
        <authorList>
            <person name="Alioto T."/>
            <person name="Alioto T."/>
            <person name="Gomez Garrido J."/>
        </authorList>
    </citation>
    <scope>NUCLEOTIDE SEQUENCE</scope>
</reference>
<keyword evidence="4" id="KW-1133">Transmembrane helix</keyword>
<gene>
    <name evidence="6" type="ORF">PODLI_1B021395</name>
</gene>
<evidence type="ECO:0000259" key="5">
    <source>
        <dbReference type="Pfam" id="PF01073"/>
    </source>
</evidence>
<dbReference type="Pfam" id="PF01073">
    <property type="entry name" value="3Beta_HSD"/>
    <property type="match status" value="1"/>
</dbReference>
<dbReference type="SUPFAM" id="SSF51735">
    <property type="entry name" value="NAD(P)-binding Rossmann-fold domains"/>
    <property type="match status" value="1"/>
</dbReference>
<keyword evidence="4" id="KW-0472">Membrane</keyword>
<keyword evidence="7" id="KW-1185">Reference proteome</keyword>
<dbReference type="Proteomes" id="UP001178461">
    <property type="component" value="Chromosome 14"/>
</dbReference>
<evidence type="ECO:0000256" key="3">
    <source>
        <dbReference type="SAM" id="MobiDB-lite"/>
    </source>
</evidence>
<dbReference type="InterPro" id="IPR002225">
    <property type="entry name" value="3Beta_OHSteriod_DH/Estase"/>
</dbReference>
<evidence type="ECO:0000313" key="6">
    <source>
        <dbReference type="EMBL" id="CAI5792033.1"/>
    </source>
</evidence>
<dbReference type="PANTHER" id="PTHR43245">
    <property type="entry name" value="BIFUNCTIONAL POLYMYXIN RESISTANCE PROTEIN ARNA"/>
    <property type="match status" value="1"/>
</dbReference>
<organism evidence="6 7">
    <name type="scientific">Podarcis lilfordi</name>
    <name type="common">Lilford's wall lizard</name>
    <dbReference type="NCBI Taxonomy" id="74358"/>
    <lineage>
        <taxon>Eukaryota</taxon>
        <taxon>Metazoa</taxon>
        <taxon>Chordata</taxon>
        <taxon>Craniata</taxon>
        <taxon>Vertebrata</taxon>
        <taxon>Euteleostomi</taxon>
        <taxon>Lepidosauria</taxon>
        <taxon>Squamata</taxon>
        <taxon>Bifurcata</taxon>
        <taxon>Unidentata</taxon>
        <taxon>Episquamata</taxon>
        <taxon>Laterata</taxon>
        <taxon>Lacertibaenia</taxon>
        <taxon>Lacertidae</taxon>
        <taxon>Podarcis</taxon>
    </lineage>
</organism>
<dbReference type="GO" id="GO:0006694">
    <property type="term" value="P:steroid biosynthetic process"/>
    <property type="evidence" value="ECO:0007669"/>
    <property type="project" value="InterPro"/>
</dbReference>
<protein>
    <submittedName>
        <fullName evidence="6">Short-chain dehydrogenase reductase family 42E member 2</fullName>
    </submittedName>
</protein>
<dbReference type="Gene3D" id="3.40.50.720">
    <property type="entry name" value="NAD(P)-binding Rossmann-like Domain"/>
    <property type="match status" value="1"/>
</dbReference>